<sequence length="384" mass="40885">MNILTIAWGVMRRTAGTRKGLITLVLIPIAVISAIVALFGHASSEQAVILVRNEDNGYAGRALLSAIEDQPLYGIKYTDNKTPEQLQAAVSAGEADAAVHIPAQYTSLLLEGKAEEVQVYRKSEQLWNAALVLDLEDEAERLAAAAAVAAAADGEEIEQTFEAVQQARQEAAVEVEARKVVMAPDSGFVLVIGMMILFMLILASQAVSGIVDDRNNRTMMRMFAAPVRSLEIAAGNFLGCLMLGTLQLAAILLLARYALGYDFGVPLLPLFAVLECFLITAVSLTTAIAGLVRSTAQMSHMNNLIVIPTCMVGGCFWPVGLMPPFMQKLSYFTPQRWAIKAVEELTAGARLGEIGMELGILLLAAAVLLAGGAAILQPAQTASA</sequence>
<proteinExistence type="inferred from homology"/>
<name>A0A2W1LR04_9BACL</name>
<organism evidence="10 11">
    <name type="scientific">Paenibacillus sambharensis</name>
    <dbReference type="NCBI Taxonomy" id="1803190"/>
    <lineage>
        <taxon>Bacteria</taxon>
        <taxon>Bacillati</taxon>
        <taxon>Bacillota</taxon>
        <taxon>Bacilli</taxon>
        <taxon>Bacillales</taxon>
        <taxon>Paenibacillaceae</taxon>
        <taxon>Paenibacillus</taxon>
    </lineage>
</organism>
<evidence type="ECO:0000256" key="2">
    <source>
        <dbReference type="ARBA" id="ARBA00007783"/>
    </source>
</evidence>
<dbReference type="Gene3D" id="3.40.1710.10">
    <property type="entry name" value="abc type-2 transporter like domain"/>
    <property type="match status" value="1"/>
</dbReference>
<dbReference type="RefSeq" id="WP_111148648.1">
    <property type="nucleotide sequence ID" value="NZ_QKRB01000055.1"/>
</dbReference>
<feature type="transmembrane region" description="Helical" evidence="8">
    <location>
        <begin position="232"/>
        <end position="255"/>
    </location>
</feature>
<protein>
    <recommendedName>
        <fullName evidence="9">ABC transmembrane type-2 domain-containing protein</fullName>
    </recommendedName>
</protein>
<gene>
    <name evidence="10" type="ORF">DNH61_20240</name>
</gene>
<evidence type="ECO:0000256" key="1">
    <source>
        <dbReference type="ARBA" id="ARBA00004651"/>
    </source>
</evidence>
<feature type="transmembrane region" description="Helical" evidence="8">
    <location>
        <begin position="188"/>
        <end position="211"/>
    </location>
</feature>
<dbReference type="PROSITE" id="PS51012">
    <property type="entry name" value="ABC_TM2"/>
    <property type="match status" value="1"/>
</dbReference>
<keyword evidence="7 8" id="KW-0472">Membrane</keyword>
<evidence type="ECO:0000256" key="4">
    <source>
        <dbReference type="ARBA" id="ARBA00022475"/>
    </source>
</evidence>
<evidence type="ECO:0000256" key="7">
    <source>
        <dbReference type="ARBA" id="ARBA00023136"/>
    </source>
</evidence>
<evidence type="ECO:0000256" key="8">
    <source>
        <dbReference type="SAM" id="Phobius"/>
    </source>
</evidence>
<feature type="domain" description="ABC transmembrane type-2" evidence="9">
    <location>
        <begin position="145"/>
        <end position="379"/>
    </location>
</feature>
<evidence type="ECO:0000256" key="6">
    <source>
        <dbReference type="ARBA" id="ARBA00022989"/>
    </source>
</evidence>
<dbReference type="PANTHER" id="PTHR30294">
    <property type="entry name" value="MEMBRANE COMPONENT OF ABC TRANSPORTER YHHJ-RELATED"/>
    <property type="match status" value="1"/>
</dbReference>
<feature type="transmembrane region" description="Helical" evidence="8">
    <location>
        <begin position="21"/>
        <end position="42"/>
    </location>
</feature>
<keyword evidence="5 8" id="KW-0812">Transmembrane</keyword>
<evidence type="ECO:0000313" key="11">
    <source>
        <dbReference type="Proteomes" id="UP000249522"/>
    </source>
</evidence>
<keyword evidence="11" id="KW-1185">Reference proteome</keyword>
<dbReference type="InterPro" id="IPR047817">
    <property type="entry name" value="ABC2_TM_bact-type"/>
</dbReference>
<evidence type="ECO:0000259" key="9">
    <source>
        <dbReference type="PROSITE" id="PS51012"/>
    </source>
</evidence>
<evidence type="ECO:0000256" key="3">
    <source>
        <dbReference type="ARBA" id="ARBA00022448"/>
    </source>
</evidence>
<keyword evidence="3" id="KW-0813">Transport</keyword>
<keyword evidence="4" id="KW-1003">Cell membrane</keyword>
<dbReference type="Pfam" id="PF12698">
    <property type="entry name" value="ABC2_membrane_3"/>
    <property type="match status" value="1"/>
</dbReference>
<comment type="similarity">
    <text evidence="2">Belongs to the ABC-2 integral membrane protein family.</text>
</comment>
<reference evidence="10 11" key="1">
    <citation type="submission" date="2018-06" db="EMBL/GenBank/DDBJ databases">
        <title>Paenibacillus imtechensis sp. nov.</title>
        <authorList>
            <person name="Pinnaka A.K."/>
            <person name="Singh H."/>
            <person name="Kaur M."/>
        </authorList>
    </citation>
    <scope>NUCLEOTIDE SEQUENCE [LARGE SCALE GENOMIC DNA]</scope>
    <source>
        <strain evidence="10 11">SMB1</strain>
    </source>
</reference>
<dbReference type="GO" id="GO:0005886">
    <property type="term" value="C:plasma membrane"/>
    <property type="evidence" value="ECO:0007669"/>
    <property type="project" value="UniProtKB-SubCell"/>
</dbReference>
<dbReference type="EMBL" id="QKRB01000055">
    <property type="protein sequence ID" value="PZD93837.1"/>
    <property type="molecule type" value="Genomic_DNA"/>
</dbReference>
<dbReference type="InterPro" id="IPR051449">
    <property type="entry name" value="ABC-2_transporter_component"/>
</dbReference>
<dbReference type="OrthoDB" id="266913at2"/>
<dbReference type="Proteomes" id="UP000249522">
    <property type="component" value="Unassembled WGS sequence"/>
</dbReference>
<feature type="transmembrane region" description="Helical" evidence="8">
    <location>
        <begin position="267"/>
        <end position="292"/>
    </location>
</feature>
<dbReference type="PANTHER" id="PTHR30294:SF45">
    <property type="entry name" value="LINEARMYCIN RESISTANCE PERMEASE PROTEIN LNRN"/>
    <property type="match status" value="1"/>
</dbReference>
<evidence type="ECO:0000256" key="5">
    <source>
        <dbReference type="ARBA" id="ARBA00022692"/>
    </source>
</evidence>
<dbReference type="AlphaFoldDB" id="A0A2W1LR04"/>
<dbReference type="InterPro" id="IPR013525">
    <property type="entry name" value="ABC2_TM"/>
</dbReference>
<evidence type="ECO:0000313" key="10">
    <source>
        <dbReference type="EMBL" id="PZD93837.1"/>
    </source>
</evidence>
<comment type="subcellular location">
    <subcellularLocation>
        <location evidence="1">Cell membrane</location>
        <topology evidence="1">Multi-pass membrane protein</topology>
    </subcellularLocation>
</comment>
<feature type="transmembrane region" description="Helical" evidence="8">
    <location>
        <begin position="304"/>
        <end position="326"/>
    </location>
</feature>
<dbReference type="GO" id="GO:0140359">
    <property type="term" value="F:ABC-type transporter activity"/>
    <property type="evidence" value="ECO:0007669"/>
    <property type="project" value="InterPro"/>
</dbReference>
<feature type="transmembrane region" description="Helical" evidence="8">
    <location>
        <begin position="358"/>
        <end position="376"/>
    </location>
</feature>
<comment type="caution">
    <text evidence="10">The sequence shown here is derived from an EMBL/GenBank/DDBJ whole genome shotgun (WGS) entry which is preliminary data.</text>
</comment>
<accession>A0A2W1LR04</accession>
<keyword evidence="6 8" id="KW-1133">Transmembrane helix</keyword>